<feature type="transmembrane region" description="Helical" evidence="6">
    <location>
        <begin position="37"/>
        <end position="56"/>
    </location>
</feature>
<feature type="transmembrane region" description="Helical" evidence="6">
    <location>
        <begin position="707"/>
        <end position="732"/>
    </location>
</feature>
<reference evidence="8" key="1">
    <citation type="submission" date="2022-10" db="EMBL/GenBank/DDBJ databases">
        <title>Gaoshiqiia sediminis gen. nov., sp. nov., isolated from coastal sediment.</title>
        <authorList>
            <person name="Yu W.X."/>
            <person name="Mu D.S."/>
            <person name="Du J.Z."/>
            <person name="Liang Y.Q."/>
        </authorList>
    </citation>
    <scope>NUCLEOTIDE SEQUENCE</scope>
    <source>
        <strain evidence="8">A06</strain>
    </source>
</reference>
<feature type="transmembrane region" description="Helical" evidence="6">
    <location>
        <begin position="187"/>
        <end position="209"/>
    </location>
</feature>
<feature type="transmembrane region" description="Helical" evidence="6">
    <location>
        <begin position="744"/>
        <end position="765"/>
    </location>
</feature>
<dbReference type="Proteomes" id="UP001163821">
    <property type="component" value="Unassembled WGS sequence"/>
</dbReference>
<comment type="caution">
    <text evidence="8">The sequence shown here is derived from an EMBL/GenBank/DDBJ whole genome shotgun (WGS) entry which is preliminary data.</text>
</comment>
<dbReference type="InterPro" id="IPR029063">
    <property type="entry name" value="SAM-dependent_MTases_sf"/>
</dbReference>
<dbReference type="GO" id="GO:0005829">
    <property type="term" value="C:cytosol"/>
    <property type="evidence" value="ECO:0007669"/>
    <property type="project" value="TreeGrafter"/>
</dbReference>
<evidence type="ECO:0000256" key="4">
    <source>
        <dbReference type="ARBA" id="ARBA00023115"/>
    </source>
</evidence>
<feature type="transmembrane region" description="Helical" evidence="6">
    <location>
        <begin position="76"/>
        <end position="96"/>
    </location>
</feature>
<feature type="transmembrane region" description="Helical" evidence="6">
    <location>
        <begin position="777"/>
        <end position="798"/>
    </location>
</feature>
<dbReference type="InterPro" id="IPR001045">
    <property type="entry name" value="Spermi_synthase"/>
</dbReference>
<name>A0AA42CA69_9BACT</name>
<dbReference type="CDD" id="cd02440">
    <property type="entry name" value="AdoMet_MTases"/>
    <property type="match status" value="1"/>
</dbReference>
<dbReference type="PANTHER" id="PTHR11558">
    <property type="entry name" value="SPERMIDINE/SPERMINE SYNTHASE"/>
    <property type="match status" value="1"/>
</dbReference>
<accession>A0AA42CA69</accession>
<feature type="domain" description="PABS" evidence="7">
    <location>
        <begin position="332"/>
        <end position="565"/>
    </location>
</feature>
<dbReference type="InterPro" id="IPR030374">
    <property type="entry name" value="PABS"/>
</dbReference>
<dbReference type="Pfam" id="PF01564">
    <property type="entry name" value="Spermine_synth"/>
    <property type="match status" value="1"/>
</dbReference>
<feature type="transmembrane region" description="Helical" evidence="6">
    <location>
        <begin position="157"/>
        <end position="175"/>
    </location>
</feature>
<sequence>MNSAYPLIPVVVITILAYFTTRMYVWWGIFSQKTHRMFWNVALLVTFLVSGLLGLLSVLKVNYKLEIPQYDQFLRWHVAFGIGMVVISFFHLSWHWSYYFSLKKRAEGAIPGQPVVPNVQPEWEKVRYLLFLLGALAMINQVVFIREFLSVLAGNELVLGVVMANWLLLTGWGAFHARKRIQPDFSLKQGVSMMIALAFLPILLIVALYELKFLLYPPGTITGFGAVVMGVCLLLFPVCFLSGYLFTLLSTLYSWSGRKNLIGKAYAIESLGSLAGGLLFGVVLGRFFNSIQVLAIISAAVLTMGSWLIWPRNLKKRMVYLLPGLLILVVAFVLRPDTRIKQILFPSQEIILDRSTPYGNLVVSSQAGQLNFYEDHALHFYSDNLALSEEAVHFAMLQHPKPEKVLLLSGGISGMLKELDKYPLEKVTYIETNPAVLRYWKNLVDYASPSEPVEFVRSDIRVFLRKTKLVYDVVLINLPPPTTLGFNRFYTDEFFRMVAQHVTPGGVVCTSLPSTVNYAGENALLLNASLWKTLGLHFENRLLLPGEKNYFLASAGPLSPAITELVDQKGIGNEYVNAYYLDDGLLAQRGQLLMGQFHQVGKVNRDFYPYMFLKQTDHWLSRFQVSYNLLVLVPLILFFVLFARLNPVSMGLYTGGFSSASLEITLMLAYQVFFGSIYLATAFFFTFFMGGLALGSSMGRKPGKMSAIRVFAVVQFLLAVFSVLLPLLILLIDRISGWGVPAQLLFFVLVFVLAFGIGYEFFLASGLQSPHYSVTSGLNYSTDLAGSAFGAFLTALVMLPFLGLVYTCLIVAGLNIFSGVMALSVRNHRIF</sequence>
<keyword evidence="6" id="KW-1133">Transmembrane helix</keyword>
<evidence type="ECO:0000313" key="9">
    <source>
        <dbReference type="Proteomes" id="UP001163821"/>
    </source>
</evidence>
<keyword evidence="6" id="KW-0812">Transmembrane</keyword>
<keyword evidence="4 5" id="KW-0620">Polyamine biosynthesis</keyword>
<dbReference type="AlphaFoldDB" id="A0AA42CA69"/>
<protein>
    <recommendedName>
        <fullName evidence="7">PABS domain-containing protein</fullName>
    </recommendedName>
</protein>
<dbReference type="GO" id="GO:0004766">
    <property type="term" value="F:spermidine synthase activity"/>
    <property type="evidence" value="ECO:0007669"/>
    <property type="project" value="TreeGrafter"/>
</dbReference>
<keyword evidence="9" id="KW-1185">Reference proteome</keyword>
<evidence type="ECO:0000256" key="5">
    <source>
        <dbReference type="PROSITE-ProRule" id="PRU00354"/>
    </source>
</evidence>
<keyword evidence="6" id="KW-0472">Membrane</keyword>
<feature type="transmembrane region" description="Helical" evidence="6">
    <location>
        <begin position="128"/>
        <end position="145"/>
    </location>
</feature>
<dbReference type="GO" id="GO:0008295">
    <property type="term" value="P:spermidine biosynthetic process"/>
    <property type="evidence" value="ECO:0007669"/>
    <property type="project" value="UniProtKB-KW"/>
</dbReference>
<feature type="transmembrane region" description="Helical" evidence="6">
    <location>
        <begin position="6"/>
        <end position="25"/>
    </location>
</feature>
<feature type="transmembrane region" description="Helical" evidence="6">
    <location>
        <begin position="625"/>
        <end position="643"/>
    </location>
</feature>
<feature type="transmembrane region" description="Helical" evidence="6">
    <location>
        <begin position="804"/>
        <end position="825"/>
    </location>
</feature>
<evidence type="ECO:0000256" key="6">
    <source>
        <dbReference type="SAM" id="Phobius"/>
    </source>
</evidence>
<dbReference type="PROSITE" id="PS51006">
    <property type="entry name" value="PABS_2"/>
    <property type="match status" value="1"/>
</dbReference>
<keyword evidence="3" id="KW-0745">Spermidine biosynthesis</keyword>
<organism evidence="8 9">
    <name type="scientific">Gaoshiqia sediminis</name>
    <dbReference type="NCBI Taxonomy" id="2986998"/>
    <lineage>
        <taxon>Bacteria</taxon>
        <taxon>Pseudomonadati</taxon>
        <taxon>Bacteroidota</taxon>
        <taxon>Bacteroidia</taxon>
        <taxon>Marinilabiliales</taxon>
        <taxon>Prolixibacteraceae</taxon>
        <taxon>Gaoshiqia</taxon>
    </lineage>
</organism>
<keyword evidence="2 5" id="KW-0808">Transferase</keyword>
<evidence type="ECO:0000259" key="7">
    <source>
        <dbReference type="PROSITE" id="PS51006"/>
    </source>
</evidence>
<proteinExistence type="inferred from homology"/>
<feature type="transmembrane region" description="Helical" evidence="6">
    <location>
        <begin position="265"/>
        <end position="285"/>
    </location>
</feature>
<dbReference type="Gene3D" id="3.40.50.150">
    <property type="entry name" value="Vaccinia Virus protein VP39"/>
    <property type="match status" value="1"/>
</dbReference>
<evidence type="ECO:0000256" key="1">
    <source>
        <dbReference type="ARBA" id="ARBA00007867"/>
    </source>
</evidence>
<feature type="transmembrane region" description="Helical" evidence="6">
    <location>
        <begin position="676"/>
        <end position="695"/>
    </location>
</feature>
<comment type="similarity">
    <text evidence="1">Belongs to the spermidine/spermine synthase family.</text>
</comment>
<dbReference type="EMBL" id="JAPAAF010000015">
    <property type="protein sequence ID" value="MCW0483362.1"/>
    <property type="molecule type" value="Genomic_DNA"/>
</dbReference>
<feature type="transmembrane region" description="Helical" evidence="6">
    <location>
        <begin position="291"/>
        <end position="310"/>
    </location>
</feature>
<feature type="transmembrane region" description="Helical" evidence="6">
    <location>
        <begin position="650"/>
        <end position="670"/>
    </location>
</feature>
<feature type="transmembrane region" description="Helical" evidence="6">
    <location>
        <begin position="317"/>
        <end position="334"/>
    </location>
</feature>
<evidence type="ECO:0000256" key="2">
    <source>
        <dbReference type="ARBA" id="ARBA00022679"/>
    </source>
</evidence>
<evidence type="ECO:0000313" key="8">
    <source>
        <dbReference type="EMBL" id="MCW0483362.1"/>
    </source>
</evidence>
<comment type="caution">
    <text evidence="5">Lacks conserved residue(s) required for the propagation of feature annotation.</text>
</comment>
<gene>
    <name evidence="8" type="ORF">N2K84_11515</name>
</gene>
<evidence type="ECO:0000256" key="3">
    <source>
        <dbReference type="ARBA" id="ARBA00023066"/>
    </source>
</evidence>
<dbReference type="RefSeq" id="WP_282591964.1">
    <property type="nucleotide sequence ID" value="NZ_JAPAAF010000015.1"/>
</dbReference>
<dbReference type="SUPFAM" id="SSF53335">
    <property type="entry name" value="S-adenosyl-L-methionine-dependent methyltransferases"/>
    <property type="match status" value="1"/>
</dbReference>
<dbReference type="PANTHER" id="PTHR11558:SF11">
    <property type="entry name" value="SPERMIDINE SYNTHASE"/>
    <property type="match status" value="1"/>
</dbReference>
<feature type="transmembrane region" description="Helical" evidence="6">
    <location>
        <begin position="221"/>
        <end position="253"/>
    </location>
</feature>